<keyword evidence="2" id="KW-0680">Restriction system</keyword>
<proteinExistence type="inferred from homology"/>
<evidence type="ECO:0000256" key="1">
    <source>
        <dbReference type="ARBA" id="ARBA00010923"/>
    </source>
</evidence>
<dbReference type="PANTHER" id="PTHR30408:SF13">
    <property type="entry name" value="TYPE I RESTRICTION ENZYME HINDI SPECIFICITY SUBUNIT"/>
    <property type="match status" value="1"/>
</dbReference>
<dbReference type="InterPro" id="IPR000055">
    <property type="entry name" value="Restrct_endonuc_typeI_TRD"/>
</dbReference>
<gene>
    <name evidence="5" type="ORF">HBN54_002088</name>
</gene>
<comment type="similarity">
    <text evidence="1">Belongs to the type-I restriction system S methylase family.</text>
</comment>
<dbReference type="InterPro" id="IPR044946">
    <property type="entry name" value="Restrct_endonuc_typeI_TRD_sf"/>
</dbReference>
<dbReference type="CDD" id="cd17267">
    <property type="entry name" value="RMtype1_S_EcoAO83I-TRD1-CR1_like"/>
    <property type="match status" value="1"/>
</dbReference>
<dbReference type="GO" id="GO:0009035">
    <property type="term" value="F:type I site-specific deoxyribonuclease activity"/>
    <property type="evidence" value="ECO:0007669"/>
    <property type="project" value="UniProtKB-EC"/>
</dbReference>
<protein>
    <submittedName>
        <fullName evidence="5">Type I restriction enzyme S subunit</fullName>
        <ecNumber evidence="5">3.1.21.3</ecNumber>
    </submittedName>
</protein>
<reference evidence="5 6" key="1">
    <citation type="submission" date="2020-03" db="EMBL/GenBank/DDBJ databases">
        <title>Genomic Encyclopedia of Type Strains, Phase IV (KMG-V): Genome sequencing to study the core and pangenomes of soil and plant-associated prokaryotes.</title>
        <authorList>
            <person name="Whitman W."/>
        </authorList>
    </citation>
    <scope>NUCLEOTIDE SEQUENCE [LARGE SCALE GENOMIC DNA]</scope>
    <source>
        <strain evidence="5 6">1B</strain>
    </source>
</reference>
<keyword evidence="6" id="KW-1185">Reference proteome</keyword>
<dbReference type="EC" id="3.1.21.3" evidence="5"/>
<dbReference type="SUPFAM" id="SSF116734">
    <property type="entry name" value="DNA methylase specificity domain"/>
    <property type="match status" value="2"/>
</dbReference>
<name>A0ABX1HHF3_9BACT</name>
<dbReference type="Pfam" id="PF01420">
    <property type="entry name" value="Methylase_S"/>
    <property type="match status" value="2"/>
</dbReference>
<dbReference type="Proteomes" id="UP000717634">
    <property type="component" value="Unassembled WGS sequence"/>
</dbReference>
<dbReference type="PANTHER" id="PTHR30408">
    <property type="entry name" value="TYPE-1 RESTRICTION ENZYME ECOKI SPECIFICITY PROTEIN"/>
    <property type="match status" value="1"/>
</dbReference>
<dbReference type="CDD" id="cd17246">
    <property type="entry name" value="RMtype1_S_SonII-TRD2-CR2_like"/>
    <property type="match status" value="1"/>
</dbReference>
<evidence type="ECO:0000256" key="3">
    <source>
        <dbReference type="ARBA" id="ARBA00023125"/>
    </source>
</evidence>
<evidence type="ECO:0000256" key="2">
    <source>
        <dbReference type="ARBA" id="ARBA00022747"/>
    </source>
</evidence>
<evidence type="ECO:0000313" key="6">
    <source>
        <dbReference type="Proteomes" id="UP000717634"/>
    </source>
</evidence>
<accession>A0ABX1HHF3</accession>
<evidence type="ECO:0000259" key="4">
    <source>
        <dbReference type="Pfam" id="PF01420"/>
    </source>
</evidence>
<dbReference type="Gene3D" id="3.90.220.20">
    <property type="entry name" value="DNA methylase specificity domains"/>
    <property type="match status" value="2"/>
</dbReference>
<comment type="caution">
    <text evidence="5">The sequence shown here is derived from an EMBL/GenBank/DDBJ whole genome shotgun (WGS) entry which is preliminary data.</text>
</comment>
<feature type="domain" description="Type I restriction modification DNA specificity" evidence="4">
    <location>
        <begin position="65"/>
        <end position="171"/>
    </location>
</feature>
<organism evidence="5 6">
    <name type="scientific">Hymenobacter artigasi</name>
    <dbReference type="NCBI Taxonomy" id="2719616"/>
    <lineage>
        <taxon>Bacteria</taxon>
        <taxon>Pseudomonadati</taxon>
        <taxon>Bacteroidota</taxon>
        <taxon>Cytophagia</taxon>
        <taxon>Cytophagales</taxon>
        <taxon>Hymenobacteraceae</taxon>
        <taxon>Hymenobacter</taxon>
    </lineage>
</organism>
<dbReference type="InterPro" id="IPR052021">
    <property type="entry name" value="Type-I_RS_S_subunit"/>
</dbReference>
<dbReference type="EMBL" id="JAAVTK010000005">
    <property type="protein sequence ID" value="NKI89490.1"/>
    <property type="molecule type" value="Genomic_DNA"/>
</dbReference>
<feature type="domain" description="Type I restriction modification DNA specificity" evidence="4">
    <location>
        <begin position="207"/>
        <end position="317"/>
    </location>
</feature>
<keyword evidence="3" id="KW-0238">DNA-binding</keyword>
<dbReference type="RefSeq" id="WP_168673115.1">
    <property type="nucleotide sequence ID" value="NZ_JAAVTK010000005.1"/>
</dbReference>
<keyword evidence="5" id="KW-0378">Hydrolase</keyword>
<sequence length="380" mass="41983">MWEETELDNLITRLVDYRGKTPTKTDSGVKLITAKVIKGGRIVEDAEHEYIDPMDYDATMRRGIPKIDDIIITTEAPLGEVALIKTNERIAIAQRVILFSPNIQKVVPQFLYYSFLTQLVQERLYAKATGTTVVGISNPGLKSIKIPLPPLPLQRQIAAVLGRYDALLENYQGQVAALEGLALELYREWFVRGRCPGAAVGSAGELPAGWEVRRLGDVIELKYGKALIAEDRVPGEFPVVGSSGIVDFHDEPLINRPGIVVGRKGNVGSVIWLDKPFYPIDTVFYVESELSSYYLFYDLQMQNFISGDAAVPGLNREQALGNKVVVPDANSLAEFDRIVGPIFKKRLNLNNQIDLLRATRDALLPRLLSGQLVPAAAPVA</sequence>
<evidence type="ECO:0000313" key="5">
    <source>
        <dbReference type="EMBL" id="NKI89490.1"/>
    </source>
</evidence>